<keyword evidence="2" id="KW-0677">Repeat</keyword>
<evidence type="ECO:0000259" key="3">
    <source>
        <dbReference type="PROSITE" id="PS51473"/>
    </source>
</evidence>
<dbReference type="InterPro" id="IPR038408">
    <property type="entry name" value="GNK2_sf"/>
</dbReference>
<keyword evidence="1" id="KW-0732">Signal</keyword>
<dbReference type="Pfam" id="PF01657">
    <property type="entry name" value="Stress-antifung"/>
    <property type="match status" value="1"/>
</dbReference>
<dbReference type="PROSITE" id="PS51473">
    <property type="entry name" value="GNK2"/>
    <property type="match status" value="1"/>
</dbReference>
<name>A0AA88EGM2_FICCA</name>
<proteinExistence type="predicted"/>
<sequence length="104" mass="11130">MWTNFCGDLGTVLDVLIGQAAPGGSLRKFATGSARLKNSETLHALVQCTPDLSQLDCTNCLDNALAKMVQLAVKPLASSPPPPVLAPPYQLTIPQVHEEKRVIH</sequence>
<evidence type="ECO:0000256" key="2">
    <source>
        <dbReference type="ARBA" id="ARBA00022737"/>
    </source>
</evidence>
<dbReference type="EMBL" id="BTGU01013293">
    <property type="protein sequence ID" value="GMN73753.1"/>
    <property type="molecule type" value="Genomic_DNA"/>
</dbReference>
<feature type="domain" description="Gnk2-homologous" evidence="3">
    <location>
        <begin position="1"/>
        <end position="94"/>
    </location>
</feature>
<evidence type="ECO:0000313" key="5">
    <source>
        <dbReference type="EMBL" id="GMN73753.1"/>
    </source>
</evidence>
<dbReference type="PANTHER" id="PTHR32099">
    <property type="entry name" value="CYSTEINE-RICH REPEAT SECRETORY PROTEIN"/>
    <property type="match status" value="1"/>
</dbReference>
<comment type="caution">
    <text evidence="5">The sequence shown here is derived from an EMBL/GenBank/DDBJ whole genome shotgun (WGS) entry which is preliminary data.</text>
</comment>
<keyword evidence="6" id="KW-1185">Reference proteome</keyword>
<evidence type="ECO:0000313" key="6">
    <source>
        <dbReference type="Proteomes" id="UP001187192"/>
    </source>
</evidence>
<protein>
    <recommendedName>
        <fullName evidence="3">Gnk2-homologous domain-containing protein</fullName>
    </recommendedName>
</protein>
<dbReference type="PANTHER" id="PTHR32099:SF42">
    <property type="entry name" value="CYSTEINE-RICH RECEPTOR-LIKE PROTEIN KINASE 9-RELATED"/>
    <property type="match status" value="1"/>
</dbReference>
<dbReference type="AlphaFoldDB" id="A0AA88EGM2"/>
<reference evidence="5" key="1">
    <citation type="submission" date="2023-07" db="EMBL/GenBank/DDBJ databases">
        <title>draft genome sequence of fig (Ficus carica).</title>
        <authorList>
            <person name="Takahashi T."/>
            <person name="Nishimura K."/>
        </authorList>
    </citation>
    <scope>NUCLEOTIDE SEQUENCE</scope>
</reference>
<organism evidence="5 6">
    <name type="scientific">Ficus carica</name>
    <name type="common">Common fig</name>
    <dbReference type="NCBI Taxonomy" id="3494"/>
    <lineage>
        <taxon>Eukaryota</taxon>
        <taxon>Viridiplantae</taxon>
        <taxon>Streptophyta</taxon>
        <taxon>Embryophyta</taxon>
        <taxon>Tracheophyta</taxon>
        <taxon>Spermatophyta</taxon>
        <taxon>Magnoliopsida</taxon>
        <taxon>eudicotyledons</taxon>
        <taxon>Gunneridae</taxon>
        <taxon>Pentapetalae</taxon>
        <taxon>rosids</taxon>
        <taxon>fabids</taxon>
        <taxon>Rosales</taxon>
        <taxon>Moraceae</taxon>
        <taxon>Ficeae</taxon>
        <taxon>Ficus</taxon>
    </lineage>
</organism>
<evidence type="ECO:0000313" key="4">
    <source>
        <dbReference type="EMBL" id="GMN49771.1"/>
    </source>
</evidence>
<accession>A0AA88EGM2</accession>
<dbReference type="Gene3D" id="3.30.430.20">
    <property type="entry name" value="Gnk2 domain, C-X8-C-X2-C motif"/>
    <property type="match status" value="1"/>
</dbReference>
<dbReference type="EMBL" id="BTGU01000032">
    <property type="protein sequence ID" value="GMN49771.1"/>
    <property type="molecule type" value="Genomic_DNA"/>
</dbReference>
<gene>
    <name evidence="4" type="ORF">TIFTF001_018941</name>
    <name evidence="5" type="ORF">TIFTF001_053740</name>
</gene>
<evidence type="ECO:0000256" key="1">
    <source>
        <dbReference type="ARBA" id="ARBA00022729"/>
    </source>
</evidence>
<dbReference type="Proteomes" id="UP001187192">
    <property type="component" value="Unassembled WGS sequence"/>
</dbReference>
<dbReference type="InterPro" id="IPR002902">
    <property type="entry name" value="GNK2"/>
</dbReference>
<dbReference type="CDD" id="cd23509">
    <property type="entry name" value="Gnk2-like"/>
    <property type="match status" value="1"/>
</dbReference>